<feature type="signal peptide" evidence="1">
    <location>
        <begin position="1"/>
        <end position="32"/>
    </location>
</feature>
<evidence type="ECO:0000313" key="2">
    <source>
        <dbReference type="EMBL" id="EOM76607.1"/>
    </source>
</evidence>
<organism evidence="2 3">
    <name type="scientific">Rhodococcus rhodnii LMG 5362</name>
    <dbReference type="NCBI Taxonomy" id="1273125"/>
    <lineage>
        <taxon>Bacteria</taxon>
        <taxon>Bacillati</taxon>
        <taxon>Actinomycetota</taxon>
        <taxon>Actinomycetes</taxon>
        <taxon>Mycobacteriales</taxon>
        <taxon>Nocardiaceae</taxon>
        <taxon>Rhodococcus</taxon>
    </lineage>
</organism>
<feature type="chain" id="PRO_5004448072" description="Secreted protein" evidence="1">
    <location>
        <begin position="33"/>
        <end position="109"/>
    </location>
</feature>
<proteinExistence type="predicted"/>
<evidence type="ECO:0000313" key="3">
    <source>
        <dbReference type="Proteomes" id="UP000013525"/>
    </source>
</evidence>
<comment type="caution">
    <text evidence="2">The sequence shown here is derived from an EMBL/GenBank/DDBJ whole genome shotgun (WGS) entry which is preliminary data.</text>
</comment>
<dbReference type="AlphaFoldDB" id="R7WMS5"/>
<name>R7WMS5_9NOCA</name>
<dbReference type="Proteomes" id="UP000013525">
    <property type="component" value="Unassembled WGS sequence"/>
</dbReference>
<dbReference type="EMBL" id="APMY01000063">
    <property type="protein sequence ID" value="EOM76607.1"/>
    <property type="molecule type" value="Genomic_DNA"/>
</dbReference>
<keyword evidence="3" id="KW-1185">Reference proteome</keyword>
<protein>
    <recommendedName>
        <fullName evidence="4">Secreted protein</fullName>
    </recommendedName>
</protein>
<accession>R7WMS5</accession>
<reference evidence="2 3" key="1">
    <citation type="journal article" date="2013" name="Genome Announc.">
        <title>Draft Genome Sequence of Rhodococcus rhodnii Strain LMG5362, a Symbiont of Rhodnius prolixus (Hemiptera, Reduviidae, Triatominae), the Principle Vector of Trypanosoma cruzi.</title>
        <authorList>
            <person name="Pachebat J.A."/>
            <person name="van Keulen G."/>
            <person name="Whitten M.M."/>
            <person name="Girdwood S."/>
            <person name="Del Sol R."/>
            <person name="Dyson P.J."/>
            <person name="Facey P.D."/>
        </authorList>
    </citation>
    <scope>NUCLEOTIDE SEQUENCE [LARGE SCALE GENOMIC DNA]</scope>
    <source>
        <strain evidence="2 3">LMG 5362</strain>
    </source>
</reference>
<evidence type="ECO:0000256" key="1">
    <source>
        <dbReference type="SAM" id="SignalP"/>
    </source>
</evidence>
<gene>
    <name evidence="2" type="ORF">Rrhod_2004</name>
</gene>
<evidence type="ECO:0008006" key="4">
    <source>
        <dbReference type="Google" id="ProtNLM"/>
    </source>
</evidence>
<sequence>MMKRIMTTARLGIVAAAAAAGALTLSPATVSAQPAPANYICASGTTILGGTAIALSGCNNGAISLRPAAVTVRELTDLAGNTVFYRGVCGSVVATVPGVPLAAVNCLNL</sequence>
<keyword evidence="1" id="KW-0732">Signal</keyword>
<dbReference type="PATRIC" id="fig|1273125.3.peg.1933"/>